<dbReference type="GO" id="GO:0016757">
    <property type="term" value="F:glycosyltransferase activity"/>
    <property type="evidence" value="ECO:0007669"/>
    <property type="project" value="UniProtKB-KW"/>
</dbReference>
<sequence length="316" mass="34897">MLAEAGYILPLKWNDGGDLASLCRYLKELSQWISVLVVDGSPAPQFSLHAKVFPAAVRHCRPHPLGLANGKVEGVLTGVQLSAFEYLVIADDDVRYTRESLERVVALLENADAVRPQNYFADAKPWHARWDTARTLINRALGSDYPGTLAIRKSTLHAAGGYSGDVLFENLELLRTIRAAGGREIRADDLFVARICCSTRHFWGQRVRQAYDDFAQPGRLAAEAALLPLLLMLRKEPARLAMVAAISVMTAEVGRRRAGGVRVFKADAALWAPLWVAERAVSIWLAVGWRLTGGVPYAGKRLLIAGHSQRRLRKII</sequence>
<dbReference type="AlphaFoldDB" id="A0A975XN08"/>
<dbReference type="InterPro" id="IPR029044">
    <property type="entry name" value="Nucleotide-diphossugar_trans"/>
</dbReference>
<protein>
    <submittedName>
        <fullName evidence="1">Glycosyltransferase family 2 protein</fullName>
    </submittedName>
</protein>
<dbReference type="EMBL" id="CP076456">
    <property type="protein sequence ID" value="QWQ38123.1"/>
    <property type="molecule type" value="Genomic_DNA"/>
</dbReference>
<keyword evidence="2" id="KW-1185">Reference proteome</keyword>
<dbReference type="Gene3D" id="3.90.550.10">
    <property type="entry name" value="Spore Coat Polysaccharide Biosynthesis Protein SpsA, Chain A"/>
    <property type="match status" value="1"/>
</dbReference>
<dbReference type="SUPFAM" id="SSF53448">
    <property type="entry name" value="Nucleotide-diphospho-sugar transferases"/>
    <property type="match status" value="1"/>
</dbReference>
<evidence type="ECO:0000313" key="1">
    <source>
        <dbReference type="EMBL" id="QWQ38123.1"/>
    </source>
</evidence>
<accession>A0A975XN08</accession>
<dbReference type="KEGG" id="asun:KG104_16895"/>
<evidence type="ECO:0000313" key="2">
    <source>
        <dbReference type="Proteomes" id="UP000680588"/>
    </source>
</evidence>
<name>A0A975XN08_9MICC</name>
<reference evidence="1" key="1">
    <citation type="submission" date="2021-06" db="EMBL/GenBank/DDBJ databases">
        <title>Novel species in genus Arthrobacter.</title>
        <authorList>
            <person name="Zhang G."/>
        </authorList>
    </citation>
    <scope>NUCLEOTIDE SEQUENCE</scope>
    <source>
        <strain evidence="1">Zg-ZUI122</strain>
    </source>
</reference>
<proteinExistence type="predicted"/>
<dbReference type="GO" id="GO:0016020">
    <property type="term" value="C:membrane"/>
    <property type="evidence" value="ECO:0007669"/>
    <property type="project" value="UniProtKB-SubCell"/>
</dbReference>
<gene>
    <name evidence="1" type="ORF">KG104_16895</name>
</gene>
<organism evidence="1 2">
    <name type="scientific">Arthrobacter sunyaminii</name>
    <dbReference type="NCBI Taxonomy" id="2816859"/>
    <lineage>
        <taxon>Bacteria</taxon>
        <taxon>Bacillati</taxon>
        <taxon>Actinomycetota</taxon>
        <taxon>Actinomycetes</taxon>
        <taxon>Micrococcales</taxon>
        <taxon>Micrococcaceae</taxon>
        <taxon>Arthrobacter</taxon>
    </lineage>
</organism>
<dbReference type="Proteomes" id="UP000680588">
    <property type="component" value="Chromosome"/>
</dbReference>